<comment type="cofactor">
    <cofactor evidence="1">
        <name>pyridoxal 5'-phosphate</name>
        <dbReference type="ChEBI" id="CHEBI:597326"/>
    </cofactor>
</comment>
<dbReference type="Proteomes" id="UP000198769">
    <property type="component" value="Unassembled WGS sequence"/>
</dbReference>
<keyword evidence="8" id="KW-1185">Reference proteome</keyword>
<dbReference type="PANTHER" id="PTHR48097:SF9">
    <property type="entry name" value="L-THREONINE ALDOLASE"/>
    <property type="match status" value="1"/>
</dbReference>
<dbReference type="InterPro" id="IPR015421">
    <property type="entry name" value="PyrdxlP-dep_Trfase_major"/>
</dbReference>
<dbReference type="FunFam" id="3.40.640.10:FF:000030">
    <property type="entry name" value="Low-specificity L-threonine aldolase"/>
    <property type="match status" value="1"/>
</dbReference>
<dbReference type="RefSeq" id="WP_090024935.1">
    <property type="nucleotide sequence ID" value="NZ_FOVD01000003.1"/>
</dbReference>
<dbReference type="Gene3D" id="3.90.1150.10">
    <property type="entry name" value="Aspartate Aminotransferase, domain 1"/>
    <property type="match status" value="1"/>
</dbReference>
<dbReference type="CDD" id="cd06502">
    <property type="entry name" value="TA_like"/>
    <property type="match status" value="1"/>
</dbReference>
<dbReference type="GO" id="GO:0005829">
    <property type="term" value="C:cytosol"/>
    <property type="evidence" value="ECO:0007669"/>
    <property type="project" value="TreeGrafter"/>
</dbReference>
<dbReference type="OrthoDB" id="9774495at2"/>
<reference evidence="8" key="1">
    <citation type="submission" date="2016-10" db="EMBL/GenBank/DDBJ databases">
        <authorList>
            <person name="Varghese N."/>
            <person name="Submissions S."/>
        </authorList>
    </citation>
    <scope>NUCLEOTIDE SEQUENCE [LARGE SCALE GENOMIC DNA]</scope>
    <source>
        <strain evidence="8">DSM 25575</strain>
    </source>
</reference>
<gene>
    <name evidence="7" type="ORF">SAMN05421594_2751</name>
</gene>
<keyword evidence="4" id="KW-0456">Lyase</keyword>
<comment type="similarity">
    <text evidence="2">Belongs to the threonine aldolase family.</text>
</comment>
<dbReference type="InterPro" id="IPR015424">
    <property type="entry name" value="PyrdxlP-dep_Trfase"/>
</dbReference>
<dbReference type="InterPro" id="IPR001597">
    <property type="entry name" value="ArAA_b-elim_lyase/Thr_aldolase"/>
</dbReference>
<dbReference type="PANTHER" id="PTHR48097">
    <property type="entry name" value="L-THREONINE ALDOLASE-RELATED"/>
    <property type="match status" value="1"/>
</dbReference>
<dbReference type="SUPFAM" id="SSF53383">
    <property type="entry name" value="PLP-dependent transferases"/>
    <property type="match status" value="1"/>
</dbReference>
<dbReference type="GO" id="GO:0008732">
    <property type="term" value="F:L-allo-threonine aldolase activity"/>
    <property type="evidence" value="ECO:0007669"/>
    <property type="project" value="TreeGrafter"/>
</dbReference>
<dbReference type="InterPro" id="IPR015422">
    <property type="entry name" value="PyrdxlP-dep_Trfase_small"/>
</dbReference>
<proteinExistence type="inferred from homology"/>
<dbReference type="NCBIfam" id="NF041359">
    <property type="entry name" value="GntG_guanitoxin"/>
    <property type="match status" value="1"/>
</dbReference>
<dbReference type="AlphaFoldDB" id="A0A1I4YXF5"/>
<protein>
    <submittedName>
        <fullName evidence="7">L-threonine aldolase</fullName>
    </submittedName>
</protein>
<evidence type="ECO:0000256" key="5">
    <source>
        <dbReference type="PIRSR" id="PIRSR017617-1"/>
    </source>
</evidence>
<evidence type="ECO:0000313" key="7">
    <source>
        <dbReference type="EMBL" id="SFN42682.1"/>
    </source>
</evidence>
<dbReference type="Gene3D" id="3.40.640.10">
    <property type="entry name" value="Type I PLP-dependent aspartate aminotransferase-like (Major domain)"/>
    <property type="match status" value="1"/>
</dbReference>
<evidence type="ECO:0000256" key="1">
    <source>
        <dbReference type="ARBA" id="ARBA00001933"/>
    </source>
</evidence>
<feature type="domain" description="Aromatic amino acid beta-eliminating lyase/threonine aldolase" evidence="6">
    <location>
        <begin position="7"/>
        <end position="288"/>
    </location>
</feature>
<dbReference type="Pfam" id="PF01212">
    <property type="entry name" value="Beta_elim_lyase"/>
    <property type="match status" value="1"/>
</dbReference>
<organism evidence="7 8">
    <name type="scientific">Chryseobacterium oleae</name>
    <dbReference type="NCBI Taxonomy" id="491207"/>
    <lineage>
        <taxon>Bacteria</taxon>
        <taxon>Pseudomonadati</taxon>
        <taxon>Bacteroidota</taxon>
        <taxon>Flavobacteriia</taxon>
        <taxon>Flavobacteriales</taxon>
        <taxon>Weeksellaceae</taxon>
        <taxon>Chryseobacterium group</taxon>
        <taxon>Chryseobacterium</taxon>
    </lineage>
</organism>
<keyword evidence="3" id="KW-0663">Pyridoxal phosphate</keyword>
<dbReference type="EMBL" id="FOVD01000003">
    <property type="protein sequence ID" value="SFN42682.1"/>
    <property type="molecule type" value="Genomic_DNA"/>
</dbReference>
<evidence type="ECO:0000313" key="8">
    <source>
        <dbReference type="Proteomes" id="UP000198769"/>
    </source>
</evidence>
<dbReference type="InterPro" id="IPR023603">
    <property type="entry name" value="Low_specificity_L-TA-like"/>
</dbReference>
<evidence type="ECO:0000256" key="2">
    <source>
        <dbReference type="ARBA" id="ARBA00006966"/>
    </source>
</evidence>
<evidence type="ECO:0000256" key="4">
    <source>
        <dbReference type="ARBA" id="ARBA00023239"/>
    </source>
</evidence>
<dbReference type="PIRSF" id="PIRSF017617">
    <property type="entry name" value="Thr_aldolase"/>
    <property type="match status" value="1"/>
</dbReference>
<dbReference type="GO" id="GO:0006567">
    <property type="term" value="P:L-threonine catabolic process"/>
    <property type="evidence" value="ECO:0007669"/>
    <property type="project" value="TreeGrafter"/>
</dbReference>
<sequence length="348" mass="38184">MENEVIDLRSDTLTLPTPEMKHAMNNAVLGDDVYHEDPTVNQLEEKVAAMFGREAALFCPTGTMTNQLAIKVHTKPGDEVICDQLSHVYLYEGGGIAMNAFSSVRTLAGDYGKLSAAMVRDAINNPNDIHQPITRLVVLENTTNKGGGSIYNFDEIKRIKTICKDHGLILHLDGARLFNALTETSETPKDYGEVFDSISICLSKGLGCPVGSVLIGSSVFIKQARRARKAMGGGWRQAGGLAAAGIYALDNHISQLKNDHFRAKKVGELLMTYTDIISLYPVETNIVIGVLPENIEAVTFVAKMKENNILCSPFGKNLVRFVTHLDFTDSHLDVLESKLKLYNTSRIL</sequence>
<name>A0A1I4YXF5_CHROL</name>
<feature type="modified residue" description="N6-(pyridoxal phosphate)lysine" evidence="5">
    <location>
        <position position="204"/>
    </location>
</feature>
<accession>A0A1I4YXF5</accession>
<evidence type="ECO:0000256" key="3">
    <source>
        <dbReference type="ARBA" id="ARBA00022898"/>
    </source>
</evidence>
<evidence type="ECO:0000259" key="6">
    <source>
        <dbReference type="Pfam" id="PF01212"/>
    </source>
</evidence>
<dbReference type="GO" id="GO:0006545">
    <property type="term" value="P:glycine biosynthetic process"/>
    <property type="evidence" value="ECO:0007669"/>
    <property type="project" value="TreeGrafter"/>
</dbReference>